<name>A0A345ZC42_9BACT</name>
<dbReference type="RefSeq" id="WP_115585874.1">
    <property type="nucleotide sequence ID" value="NZ_CP025544.1"/>
</dbReference>
<reference evidence="1 2" key="1">
    <citation type="submission" date="2017-12" db="EMBL/GenBank/DDBJ databases">
        <title>Chromulinavorax destructans is a abundant pathogen of dominant heterotrophic picoflagllates.</title>
        <authorList>
            <person name="Deeg C.M."/>
            <person name="Zimmer M."/>
            <person name="Suttle C.A."/>
        </authorList>
    </citation>
    <scope>NUCLEOTIDE SEQUENCE [LARGE SCALE GENOMIC DNA]</scope>
    <source>
        <strain evidence="1 2">SeV1</strain>
    </source>
</reference>
<evidence type="ECO:0000313" key="2">
    <source>
        <dbReference type="Proteomes" id="UP000254834"/>
    </source>
</evidence>
<dbReference type="PROSITE" id="PS51257">
    <property type="entry name" value="PROKAR_LIPOPROTEIN"/>
    <property type="match status" value="1"/>
</dbReference>
<gene>
    <name evidence="1" type="ORF">C0J27_03890</name>
</gene>
<proteinExistence type="predicted"/>
<protein>
    <submittedName>
        <fullName evidence="1">Uncharacterized protein</fullName>
    </submittedName>
</protein>
<keyword evidence="2" id="KW-1185">Reference proteome</keyword>
<dbReference type="EMBL" id="CP025544">
    <property type="protein sequence ID" value="AXK60859.1"/>
    <property type="molecule type" value="Genomic_DNA"/>
</dbReference>
<evidence type="ECO:0000313" key="1">
    <source>
        <dbReference type="EMBL" id="AXK60859.1"/>
    </source>
</evidence>
<dbReference type="AlphaFoldDB" id="A0A345ZC42"/>
<dbReference type="KEGG" id="cdes:C0J27_03890"/>
<dbReference type="Proteomes" id="UP000254834">
    <property type="component" value="Chromosome"/>
</dbReference>
<sequence length="124" mass="14234">MNFYKNFLYGLILVSCIGGSIFAKGGHKSGDTTIILNTPSDGAYYALYKQDVMSKKITFFYPDPNTTNQYTFNPKINDSQWFNLVVYQNNTTIVSRFHNGSSFANHRYWDWTVDGFGNETLDPR</sequence>
<accession>A0A345ZC42</accession>
<organism evidence="1 2">
    <name type="scientific">Candidatus Chromulinivorax destructor</name>
    <dbReference type="NCBI Taxonomy" id="2066483"/>
    <lineage>
        <taxon>Bacteria</taxon>
        <taxon>Candidatus Babelota</taxon>
        <taxon>Candidatus Babeliae</taxon>
        <taxon>Candidatus Babeliales</taxon>
        <taxon>Candidatus Chromulinivoraceae</taxon>
        <taxon>Candidatus Chromulinivorax</taxon>
    </lineage>
</organism>